<accession>A0A6B3P0X3</accession>
<dbReference type="EMBL" id="JAAHBU010000267">
    <property type="protein sequence ID" value="NER65404.1"/>
    <property type="molecule type" value="Genomic_DNA"/>
</dbReference>
<comment type="caution">
    <text evidence="3">The sequence shown here is derived from an EMBL/GenBank/DDBJ whole genome shotgun (WGS) entry which is preliminary data.</text>
</comment>
<evidence type="ECO:0000256" key="1">
    <source>
        <dbReference type="SAM" id="SignalP"/>
    </source>
</evidence>
<name>A0A6B3P0X3_9PSED</name>
<evidence type="ECO:0000313" key="3">
    <source>
        <dbReference type="EMBL" id="NER65404.1"/>
    </source>
</evidence>
<dbReference type="Proteomes" id="UP000482634">
    <property type="component" value="Unassembled WGS sequence"/>
</dbReference>
<sequence>MRKLIATIVLGFSYTLSAQAGDGRAVEPTFFGVIVSSSLAVTLYPVTTTEDSQISTRNSSNNNDQKIIDARNDAAAFVASNGNILGVELQAALSALRATRPVAPEDDMQLAMAILAYQPAD</sequence>
<protein>
    <submittedName>
        <fullName evidence="3">DUF2388 domain-containing protein</fullName>
    </submittedName>
</protein>
<dbReference type="Proteomes" id="UP000480410">
    <property type="component" value="Unassembled WGS sequence"/>
</dbReference>
<keyword evidence="5" id="KW-1185">Reference proteome</keyword>
<reference evidence="4 5" key="1">
    <citation type="submission" date="2020-02" db="EMBL/GenBank/DDBJ databases">
        <title>Broccoli isolated Pseudomonas sp.</title>
        <authorList>
            <person name="Fujikawa T."/>
            <person name="Sawada H."/>
        </authorList>
    </citation>
    <scope>NUCLEOTIDE SEQUENCE [LARGE SCALE GENOMIC DNA]</scope>
    <source>
        <strain evidence="3 5">MAFF212427</strain>
        <strain evidence="2 4">MAFF212428</strain>
    </source>
</reference>
<evidence type="ECO:0000313" key="5">
    <source>
        <dbReference type="Proteomes" id="UP000482634"/>
    </source>
</evidence>
<dbReference type="EMBL" id="JAAHBV010000251">
    <property type="protein sequence ID" value="NER60553.1"/>
    <property type="molecule type" value="Genomic_DNA"/>
</dbReference>
<dbReference type="AlphaFoldDB" id="A0A6B3P0X3"/>
<feature type="chain" id="PRO_5044630483" evidence="1">
    <location>
        <begin position="21"/>
        <end position="121"/>
    </location>
</feature>
<dbReference type="NCBIfam" id="TIGR02448">
    <property type="entry name" value="conserverd hypothetical protein"/>
    <property type="match status" value="1"/>
</dbReference>
<dbReference type="InterPro" id="IPR012661">
    <property type="entry name" value="CHP02448"/>
</dbReference>
<keyword evidence="1" id="KW-0732">Signal</keyword>
<proteinExistence type="predicted"/>
<evidence type="ECO:0000313" key="4">
    <source>
        <dbReference type="Proteomes" id="UP000480410"/>
    </source>
</evidence>
<dbReference type="Pfam" id="PF09498">
    <property type="entry name" value="DUF2388"/>
    <property type="match status" value="1"/>
</dbReference>
<gene>
    <name evidence="2" type="ORF">G3435_12245</name>
    <name evidence="3" type="ORF">G3436_17935</name>
</gene>
<accession>A0A6M0CVZ8</accession>
<organism evidence="3 5">
    <name type="scientific">Pseudomonas brassicae</name>
    <dbReference type="NCBI Taxonomy" id="2708063"/>
    <lineage>
        <taxon>Bacteria</taxon>
        <taxon>Pseudomonadati</taxon>
        <taxon>Pseudomonadota</taxon>
        <taxon>Gammaproteobacteria</taxon>
        <taxon>Pseudomonadales</taxon>
        <taxon>Pseudomonadaceae</taxon>
        <taxon>Pseudomonas</taxon>
    </lineage>
</organism>
<feature type="signal peptide" evidence="1">
    <location>
        <begin position="1"/>
        <end position="20"/>
    </location>
</feature>
<dbReference type="RefSeq" id="WP_163947603.1">
    <property type="nucleotide sequence ID" value="NZ_JAAHBU010000267.1"/>
</dbReference>
<evidence type="ECO:0000313" key="2">
    <source>
        <dbReference type="EMBL" id="NER60553.1"/>
    </source>
</evidence>